<keyword evidence="2" id="KW-1185">Reference proteome</keyword>
<evidence type="ECO:0000313" key="1">
    <source>
        <dbReference type="EMBL" id="MBM6805006.1"/>
    </source>
</evidence>
<name>A0ABS2F4B6_9BACE</name>
<accession>A0ABS2F4B6</accession>
<organism evidence="1 2">
    <name type="scientific">Bacteroides caecicola</name>
    <dbReference type="NCBI Taxonomy" id="1462569"/>
    <lineage>
        <taxon>Bacteria</taxon>
        <taxon>Pseudomonadati</taxon>
        <taxon>Bacteroidota</taxon>
        <taxon>Bacteroidia</taxon>
        <taxon>Bacteroidales</taxon>
        <taxon>Bacteroidaceae</taxon>
        <taxon>Bacteroides</taxon>
    </lineage>
</organism>
<dbReference type="RefSeq" id="WP_204498654.1">
    <property type="nucleotide sequence ID" value="NZ_JACJKJ010000001.1"/>
</dbReference>
<dbReference type="Proteomes" id="UP000782117">
    <property type="component" value="Unassembled WGS sequence"/>
</dbReference>
<comment type="caution">
    <text evidence="1">The sequence shown here is derived from an EMBL/GenBank/DDBJ whole genome shotgun (WGS) entry which is preliminary data.</text>
</comment>
<evidence type="ECO:0000313" key="2">
    <source>
        <dbReference type="Proteomes" id="UP000782117"/>
    </source>
</evidence>
<protein>
    <submittedName>
        <fullName evidence="1">Uncharacterized protein</fullName>
    </submittedName>
</protein>
<reference evidence="1 2" key="1">
    <citation type="journal article" date="2021" name="Sci. Rep.">
        <title>The distribution of antibiotic resistance genes in chicken gut microbiota commensals.</title>
        <authorList>
            <person name="Juricova H."/>
            <person name="Matiasovicova J."/>
            <person name="Kubasova T."/>
            <person name="Cejkova D."/>
            <person name="Rychlik I."/>
        </authorList>
    </citation>
    <scope>NUCLEOTIDE SEQUENCE [LARGE SCALE GENOMIC DNA]</scope>
    <source>
        <strain evidence="1 2">An768</strain>
    </source>
</reference>
<proteinExistence type="predicted"/>
<gene>
    <name evidence="1" type="ORF">H6A24_00550</name>
</gene>
<dbReference type="EMBL" id="JACJKJ010000001">
    <property type="protein sequence ID" value="MBM6805006.1"/>
    <property type="molecule type" value="Genomic_DNA"/>
</dbReference>
<sequence length="57" mass="6563">MEEVKIVYNDQLQITEYDARIVGTRSLKSSVTTKKVNGLMKTMTDRKNEIDDQKSVL</sequence>